<dbReference type="GO" id="GO:0042732">
    <property type="term" value="P:D-xylose metabolic process"/>
    <property type="evidence" value="ECO:0007669"/>
    <property type="project" value="InterPro"/>
</dbReference>
<dbReference type="OrthoDB" id="3505012at2"/>
<dbReference type="AlphaFoldDB" id="A0A368VTV8"/>
<dbReference type="Pfam" id="PF01370">
    <property type="entry name" value="Epimerase"/>
    <property type="match status" value="1"/>
</dbReference>
<evidence type="ECO:0000256" key="8">
    <source>
        <dbReference type="ARBA" id="ARBA00023034"/>
    </source>
</evidence>
<dbReference type="UniPathway" id="UPA00796">
    <property type="reaction ID" value="UER00771"/>
</dbReference>
<evidence type="ECO:0000256" key="5">
    <source>
        <dbReference type="ARBA" id="ARBA00022968"/>
    </source>
</evidence>
<dbReference type="GO" id="GO:0033320">
    <property type="term" value="P:UDP-D-xylose biosynthetic process"/>
    <property type="evidence" value="ECO:0007669"/>
    <property type="project" value="UniProtKB-UniPathway"/>
</dbReference>
<dbReference type="EMBL" id="QPJC01000004">
    <property type="protein sequence ID" value="RCW44626.1"/>
    <property type="molecule type" value="Genomic_DNA"/>
</dbReference>
<comment type="caution">
    <text evidence="14">The sequence shown here is derived from an EMBL/GenBank/DDBJ whole genome shotgun (WGS) entry which is preliminary data.</text>
</comment>
<accession>A0A368VTV8</accession>
<evidence type="ECO:0000313" key="14">
    <source>
        <dbReference type="EMBL" id="RCW44626.1"/>
    </source>
</evidence>
<dbReference type="GO" id="GO:0005737">
    <property type="term" value="C:cytoplasm"/>
    <property type="evidence" value="ECO:0007669"/>
    <property type="project" value="TreeGrafter"/>
</dbReference>
<evidence type="ECO:0000256" key="2">
    <source>
        <dbReference type="ARBA" id="ARBA00004323"/>
    </source>
</evidence>
<evidence type="ECO:0000256" key="3">
    <source>
        <dbReference type="ARBA" id="ARBA00022692"/>
    </source>
</evidence>
<evidence type="ECO:0000256" key="9">
    <source>
        <dbReference type="ARBA" id="ARBA00023136"/>
    </source>
</evidence>
<keyword evidence="11" id="KW-0456">Lyase</keyword>
<evidence type="ECO:0000256" key="1">
    <source>
        <dbReference type="ARBA" id="ARBA00001911"/>
    </source>
</evidence>
<dbReference type="Proteomes" id="UP000253495">
    <property type="component" value="Unassembled WGS sequence"/>
</dbReference>
<dbReference type="InterPro" id="IPR036291">
    <property type="entry name" value="NAD(P)-bd_dom_sf"/>
</dbReference>
<evidence type="ECO:0000256" key="4">
    <source>
        <dbReference type="ARBA" id="ARBA00022793"/>
    </source>
</evidence>
<evidence type="ECO:0000256" key="12">
    <source>
        <dbReference type="ARBA" id="ARBA00037859"/>
    </source>
</evidence>
<dbReference type="RefSeq" id="WP_114452737.1">
    <property type="nucleotide sequence ID" value="NZ_QPJC01000004.1"/>
</dbReference>
<evidence type="ECO:0000259" key="13">
    <source>
        <dbReference type="Pfam" id="PF01370"/>
    </source>
</evidence>
<dbReference type="InterPro" id="IPR001509">
    <property type="entry name" value="Epimerase_deHydtase"/>
</dbReference>
<gene>
    <name evidence="14" type="ORF">DFQ14_104215</name>
</gene>
<comment type="cofactor">
    <cofactor evidence="1">
        <name>NAD(+)</name>
        <dbReference type="ChEBI" id="CHEBI:57540"/>
    </cofactor>
</comment>
<keyword evidence="6" id="KW-1133">Transmembrane helix</keyword>
<organism evidence="14 15">
    <name type="scientific">Halopolyspora algeriensis</name>
    <dbReference type="NCBI Taxonomy" id="1500506"/>
    <lineage>
        <taxon>Bacteria</taxon>
        <taxon>Bacillati</taxon>
        <taxon>Actinomycetota</taxon>
        <taxon>Actinomycetes</taxon>
        <taxon>Actinomycetes incertae sedis</taxon>
        <taxon>Halopolyspora</taxon>
    </lineage>
</organism>
<keyword evidence="9" id="KW-0472">Membrane</keyword>
<protein>
    <submittedName>
        <fullName evidence="14">dTDP-glucose 4,6-dehydratase</fullName>
    </submittedName>
</protein>
<evidence type="ECO:0000256" key="7">
    <source>
        <dbReference type="ARBA" id="ARBA00023027"/>
    </source>
</evidence>
<keyword evidence="5" id="KW-0735">Signal-anchor</keyword>
<dbReference type="SUPFAM" id="SSF51735">
    <property type="entry name" value="NAD(P)-binding Rossmann-fold domains"/>
    <property type="match status" value="1"/>
</dbReference>
<keyword evidence="3" id="KW-0812">Transmembrane</keyword>
<sequence length="331" mass="36059">MVRSGFQRAVVTGGAGFLGSHLCEQLVSRGTEVLCLDNFVTGSSRNVRECATDSRFRLVECDVTRPLPVTGDVDLVVHLASPASPKDYQRLPIETMLVGGQGCMQALELATEKEARFLLASTSEVYGDPLEHPQRESYWGNVNPIGPRSVYDEAKRYAEALTCAYRRERGTRAGIARIFNSYGPRMQPDDGRMVPTFVCQALRGKPLTVAGSGRQTRSVCYASDTVRGLLALADSGCEGPLNIGNPQEYSVLYLAETIRDLAGGTAPIEFVAGAADDPRRRCPDITAAEEQLGWQPEIGMHEGLLHTLHWFAELLGVDTASDRVRLPSSRA</sequence>
<keyword evidence="10" id="KW-0325">Glycoprotein</keyword>
<evidence type="ECO:0000313" key="15">
    <source>
        <dbReference type="Proteomes" id="UP000253495"/>
    </source>
</evidence>
<dbReference type="Gene3D" id="3.40.50.720">
    <property type="entry name" value="NAD(P)-binding Rossmann-like Domain"/>
    <property type="match status" value="1"/>
</dbReference>
<proteinExistence type="predicted"/>
<feature type="domain" description="NAD-dependent epimerase/dehydratase" evidence="13">
    <location>
        <begin position="10"/>
        <end position="244"/>
    </location>
</feature>
<keyword evidence="7" id="KW-0520">NAD</keyword>
<keyword evidence="8" id="KW-0333">Golgi apparatus</keyword>
<keyword evidence="15" id="KW-1185">Reference proteome</keyword>
<comment type="subcellular location">
    <subcellularLocation>
        <location evidence="2">Golgi apparatus membrane</location>
        <topology evidence="2">Single-pass type II membrane protein</topology>
    </subcellularLocation>
    <subcellularLocation>
        <location evidence="12">Golgi apparatus</location>
        <location evidence="12">Golgi stack membrane</location>
    </subcellularLocation>
</comment>
<dbReference type="FunFam" id="3.40.50.720:FF:000065">
    <property type="entry name" value="UDP-glucuronic acid decarboxylase 1"/>
    <property type="match status" value="1"/>
</dbReference>
<keyword evidence="4" id="KW-0210">Decarboxylase</keyword>
<evidence type="ECO:0000256" key="6">
    <source>
        <dbReference type="ARBA" id="ARBA00022989"/>
    </source>
</evidence>
<reference evidence="14 15" key="1">
    <citation type="submission" date="2018-07" db="EMBL/GenBank/DDBJ databases">
        <title>Genomic Encyclopedia of Type Strains, Phase III (KMG-III): the genomes of soil and plant-associated and newly described type strains.</title>
        <authorList>
            <person name="Whitman W."/>
        </authorList>
    </citation>
    <scope>NUCLEOTIDE SEQUENCE [LARGE SCALE GENOMIC DNA]</scope>
    <source>
        <strain evidence="14 15">CECT 8575</strain>
    </source>
</reference>
<dbReference type="GO" id="GO:0048040">
    <property type="term" value="F:UDP-glucuronate decarboxylase activity"/>
    <property type="evidence" value="ECO:0007669"/>
    <property type="project" value="TreeGrafter"/>
</dbReference>
<dbReference type="GO" id="GO:0070403">
    <property type="term" value="F:NAD+ binding"/>
    <property type="evidence" value="ECO:0007669"/>
    <property type="project" value="InterPro"/>
</dbReference>
<evidence type="ECO:0000256" key="10">
    <source>
        <dbReference type="ARBA" id="ARBA00023180"/>
    </source>
</evidence>
<name>A0A368VTV8_9ACTN</name>
<dbReference type="InterPro" id="IPR044516">
    <property type="entry name" value="UXS-like"/>
</dbReference>
<dbReference type="PANTHER" id="PTHR43078">
    <property type="entry name" value="UDP-GLUCURONIC ACID DECARBOXYLASE-RELATED"/>
    <property type="match status" value="1"/>
</dbReference>
<dbReference type="PANTHER" id="PTHR43078:SF6">
    <property type="entry name" value="UDP-GLUCURONIC ACID DECARBOXYLASE 1"/>
    <property type="match status" value="1"/>
</dbReference>
<evidence type="ECO:0000256" key="11">
    <source>
        <dbReference type="ARBA" id="ARBA00023239"/>
    </source>
</evidence>